<evidence type="ECO:0000313" key="5">
    <source>
        <dbReference type="EMBL" id="KAJ7370824.1"/>
    </source>
</evidence>
<dbReference type="PROSITE" id="PS50102">
    <property type="entry name" value="RRM"/>
    <property type="match status" value="2"/>
</dbReference>
<dbReference type="GO" id="GO:0003723">
    <property type="term" value="F:RNA binding"/>
    <property type="evidence" value="ECO:0007669"/>
    <property type="project" value="UniProtKB-UniRule"/>
</dbReference>
<evidence type="ECO:0000313" key="6">
    <source>
        <dbReference type="Proteomes" id="UP001163046"/>
    </source>
</evidence>
<dbReference type="GO" id="GO:0000398">
    <property type="term" value="P:mRNA splicing, via spliceosome"/>
    <property type="evidence" value="ECO:0007669"/>
    <property type="project" value="TreeGrafter"/>
</dbReference>
<evidence type="ECO:0000256" key="1">
    <source>
        <dbReference type="ARBA" id="ARBA00004123"/>
    </source>
</evidence>
<dbReference type="OrthoDB" id="29221at2759"/>
<feature type="domain" description="RRM" evidence="4">
    <location>
        <begin position="100"/>
        <end position="184"/>
    </location>
</feature>
<protein>
    <submittedName>
        <fullName evidence="5">RNA-binding protein 5</fullName>
    </submittedName>
</protein>
<dbReference type="AlphaFoldDB" id="A0A9W9Z093"/>
<sequence>MTESGKTVDRKNPLMSLSCMGLDKDFKEEDMIEALQKDGTDFLDLRIVRHRTGISRGFGFLEFKSVSDARAWMELHKCGGQNFSSKRRMTCFKCGAAKETVLILKGLDTITNVEAIRKALVEITALPIYDVRLIRDKLTNTSRGFCFVELGSVEEASQLLEIITNMHPSFAIEHRIVTSSYAKHDNPPKQTSATAATAAIEQAQWSQTATTTKPSSAVAANAMAQAQAAGSMGTVTAESYATQKQTYDATNHSLNHR</sequence>
<accession>A0A9W9Z093</accession>
<keyword evidence="6" id="KW-1185">Reference proteome</keyword>
<dbReference type="InterPro" id="IPR000504">
    <property type="entry name" value="RRM_dom"/>
</dbReference>
<keyword evidence="3" id="KW-0694">RNA-binding</keyword>
<evidence type="ECO:0000256" key="3">
    <source>
        <dbReference type="PROSITE-ProRule" id="PRU00176"/>
    </source>
</evidence>
<dbReference type="SUPFAM" id="SSF54928">
    <property type="entry name" value="RNA-binding domain, RBD"/>
    <property type="match status" value="1"/>
</dbReference>
<gene>
    <name evidence="5" type="primary">RBM5_1</name>
    <name evidence="5" type="ORF">OS493_029367</name>
</gene>
<evidence type="ECO:0000259" key="4">
    <source>
        <dbReference type="PROSITE" id="PS50102"/>
    </source>
</evidence>
<comment type="subcellular location">
    <subcellularLocation>
        <location evidence="1">Nucleus</location>
    </subcellularLocation>
</comment>
<dbReference type="CDD" id="cd12313">
    <property type="entry name" value="RRM1_RRM2_RBM5_like"/>
    <property type="match status" value="1"/>
</dbReference>
<feature type="domain" description="RRM" evidence="4">
    <location>
        <begin position="15"/>
        <end position="89"/>
    </location>
</feature>
<reference evidence="5" key="1">
    <citation type="submission" date="2023-01" db="EMBL/GenBank/DDBJ databases">
        <title>Genome assembly of the deep-sea coral Lophelia pertusa.</title>
        <authorList>
            <person name="Herrera S."/>
            <person name="Cordes E."/>
        </authorList>
    </citation>
    <scope>NUCLEOTIDE SEQUENCE</scope>
    <source>
        <strain evidence="5">USNM1676648</strain>
        <tissue evidence="5">Polyp</tissue>
    </source>
</reference>
<dbReference type="InterPro" id="IPR035979">
    <property type="entry name" value="RBD_domain_sf"/>
</dbReference>
<dbReference type="PANTHER" id="PTHR13948">
    <property type="entry name" value="RNA-BINDING PROTEIN"/>
    <property type="match status" value="1"/>
</dbReference>
<organism evidence="5 6">
    <name type="scientific">Desmophyllum pertusum</name>
    <dbReference type="NCBI Taxonomy" id="174260"/>
    <lineage>
        <taxon>Eukaryota</taxon>
        <taxon>Metazoa</taxon>
        <taxon>Cnidaria</taxon>
        <taxon>Anthozoa</taxon>
        <taxon>Hexacorallia</taxon>
        <taxon>Scleractinia</taxon>
        <taxon>Caryophylliina</taxon>
        <taxon>Caryophylliidae</taxon>
        <taxon>Desmophyllum</taxon>
    </lineage>
</organism>
<dbReference type="InterPro" id="IPR012677">
    <property type="entry name" value="Nucleotide-bd_a/b_plait_sf"/>
</dbReference>
<dbReference type="GO" id="GO:0005634">
    <property type="term" value="C:nucleus"/>
    <property type="evidence" value="ECO:0007669"/>
    <property type="project" value="UniProtKB-SubCell"/>
</dbReference>
<dbReference type="Pfam" id="PF00076">
    <property type="entry name" value="RRM_1"/>
    <property type="match status" value="1"/>
</dbReference>
<dbReference type="PANTHER" id="PTHR13948:SF3">
    <property type="entry name" value="FI21118P1"/>
    <property type="match status" value="1"/>
</dbReference>
<dbReference type="Proteomes" id="UP001163046">
    <property type="component" value="Unassembled WGS sequence"/>
</dbReference>
<keyword evidence="2" id="KW-0539">Nucleus</keyword>
<dbReference type="Gene3D" id="3.30.70.330">
    <property type="match status" value="2"/>
</dbReference>
<dbReference type="EMBL" id="MU826855">
    <property type="protein sequence ID" value="KAJ7370824.1"/>
    <property type="molecule type" value="Genomic_DNA"/>
</dbReference>
<dbReference type="SMART" id="SM00360">
    <property type="entry name" value="RRM"/>
    <property type="match status" value="2"/>
</dbReference>
<name>A0A9W9Z093_9CNID</name>
<evidence type="ECO:0000256" key="2">
    <source>
        <dbReference type="ARBA" id="ARBA00023242"/>
    </source>
</evidence>
<comment type="caution">
    <text evidence="5">The sequence shown here is derived from an EMBL/GenBank/DDBJ whole genome shotgun (WGS) entry which is preliminary data.</text>
</comment>
<proteinExistence type="predicted"/>